<evidence type="ECO:0008006" key="2">
    <source>
        <dbReference type="Google" id="ProtNLM"/>
    </source>
</evidence>
<evidence type="ECO:0000313" key="1">
    <source>
        <dbReference type="EMBL" id="JAS13547.1"/>
    </source>
</evidence>
<dbReference type="PANTHER" id="PTHR47331">
    <property type="entry name" value="PHD-TYPE DOMAIN-CONTAINING PROTEIN"/>
    <property type="match status" value="1"/>
</dbReference>
<name>A0A1B6CJD1_9HEMI</name>
<gene>
    <name evidence="1" type="ORF">g.43621</name>
</gene>
<sequence length="168" mass="19244">VTYGTESAPYLATRTLMQLARDERKTFPAAAAILERDFYVDDLMTGANSIDEALNLQQELIKLLSCGGFNLRKWKANSDQLLKRLPTGLRERQPQELPSDTISMIKTLGLWWDAEKDTFHFNSQIQQRDIQDVTKRTILSDIARIYDPLGLVGPVIIKCKTFIQDLWK</sequence>
<accession>A0A1B6CJD1</accession>
<dbReference type="InterPro" id="IPR008042">
    <property type="entry name" value="Retrotrans_Pao"/>
</dbReference>
<protein>
    <recommendedName>
        <fullName evidence="2">Reverse transcriptase domain-containing protein</fullName>
    </recommendedName>
</protein>
<feature type="non-terminal residue" evidence="1">
    <location>
        <position position="168"/>
    </location>
</feature>
<organism evidence="1">
    <name type="scientific">Clastoptera arizonana</name>
    <name type="common">Arizona spittle bug</name>
    <dbReference type="NCBI Taxonomy" id="38151"/>
    <lineage>
        <taxon>Eukaryota</taxon>
        <taxon>Metazoa</taxon>
        <taxon>Ecdysozoa</taxon>
        <taxon>Arthropoda</taxon>
        <taxon>Hexapoda</taxon>
        <taxon>Insecta</taxon>
        <taxon>Pterygota</taxon>
        <taxon>Neoptera</taxon>
        <taxon>Paraneoptera</taxon>
        <taxon>Hemiptera</taxon>
        <taxon>Auchenorrhyncha</taxon>
        <taxon>Cercopoidea</taxon>
        <taxon>Clastopteridae</taxon>
        <taxon>Clastoptera</taxon>
    </lineage>
</organism>
<dbReference type="AlphaFoldDB" id="A0A1B6CJD1"/>
<dbReference type="EMBL" id="GEDC01023751">
    <property type="protein sequence ID" value="JAS13547.1"/>
    <property type="molecule type" value="Transcribed_RNA"/>
</dbReference>
<reference evidence="1" key="1">
    <citation type="submission" date="2015-12" db="EMBL/GenBank/DDBJ databases">
        <title>De novo transcriptome assembly of four potential Pierce s Disease insect vectors from Arizona vineyards.</title>
        <authorList>
            <person name="Tassone E.E."/>
        </authorList>
    </citation>
    <scope>NUCLEOTIDE SEQUENCE</scope>
</reference>
<dbReference type="Pfam" id="PF05380">
    <property type="entry name" value="Peptidase_A17"/>
    <property type="match status" value="1"/>
</dbReference>
<dbReference type="PANTHER" id="PTHR47331:SF5">
    <property type="entry name" value="RIBONUCLEASE H"/>
    <property type="match status" value="1"/>
</dbReference>
<proteinExistence type="predicted"/>
<feature type="non-terminal residue" evidence="1">
    <location>
        <position position="1"/>
    </location>
</feature>